<keyword evidence="9 11" id="KW-0472">Membrane</keyword>
<evidence type="ECO:0000256" key="2">
    <source>
        <dbReference type="ARBA" id="ARBA00007783"/>
    </source>
</evidence>
<feature type="transmembrane region" description="Helical" evidence="11">
    <location>
        <begin position="155"/>
        <end position="175"/>
    </location>
</feature>
<comment type="similarity">
    <text evidence="2">Belongs to the ABC-2 integral membrane protein family.</text>
</comment>
<evidence type="ECO:0000256" key="11">
    <source>
        <dbReference type="SAM" id="Phobius"/>
    </source>
</evidence>
<sequence>MSSANAPPAPSVIRMSQSTTPRHGPPAAPLPQRKTAAQGPRVLKEVRKHRSFASLRAITALILREVQTSNGRASGGYFWAVAEPAGGIMLLTLIFSVTFALPPIGTSFAMFYATGMVPFLGYMDISNKVASSVRYSMALLSYPAVTFMDALLARIAFNAITQVMVATVIFTAIMMTSETRTDPQMDLIAIGLAMMILTGAAIGVMNCFLFEAVSWWQPLWAIFMKPFFLLSCIFFMFDDVPQPYQDWLWWNPLIHVIGQMRRSFYPQYAGEYVSYTYVFGLGLGLFALGLALLVRYHRDLQNS</sequence>
<keyword evidence="7 11" id="KW-1133">Transmembrane helix</keyword>
<dbReference type="EMBL" id="CP117466">
    <property type="protein sequence ID" value="WDA12376.1"/>
    <property type="molecule type" value="Genomic_DNA"/>
</dbReference>
<keyword evidence="4" id="KW-1003">Cell membrane</keyword>
<keyword evidence="8" id="KW-0625">Polysaccharide transport</keyword>
<evidence type="ECO:0000256" key="3">
    <source>
        <dbReference type="ARBA" id="ARBA00022448"/>
    </source>
</evidence>
<evidence type="ECO:0000313" key="13">
    <source>
        <dbReference type="EMBL" id="WDA12376.1"/>
    </source>
</evidence>
<evidence type="ECO:0000313" key="14">
    <source>
        <dbReference type="Proteomes" id="UP001216899"/>
    </source>
</evidence>
<evidence type="ECO:0000256" key="5">
    <source>
        <dbReference type="ARBA" id="ARBA00022597"/>
    </source>
</evidence>
<dbReference type="InterPro" id="IPR000412">
    <property type="entry name" value="ABC_2_transport"/>
</dbReference>
<dbReference type="Pfam" id="PF01061">
    <property type="entry name" value="ABC2_membrane"/>
    <property type="match status" value="1"/>
</dbReference>
<comment type="subcellular location">
    <subcellularLocation>
        <location evidence="1">Cell membrane</location>
        <topology evidence="1">Multi-pass membrane protein</topology>
    </subcellularLocation>
</comment>
<keyword evidence="6 11" id="KW-0812">Transmembrane</keyword>
<dbReference type="Proteomes" id="UP001216899">
    <property type="component" value="Chromosome"/>
</dbReference>
<name>A0ABY7UR13_9RHOB</name>
<evidence type="ECO:0000256" key="1">
    <source>
        <dbReference type="ARBA" id="ARBA00004651"/>
    </source>
</evidence>
<evidence type="ECO:0000256" key="4">
    <source>
        <dbReference type="ARBA" id="ARBA00022475"/>
    </source>
</evidence>
<evidence type="ECO:0000256" key="6">
    <source>
        <dbReference type="ARBA" id="ARBA00022692"/>
    </source>
</evidence>
<keyword evidence="14" id="KW-1185">Reference proteome</keyword>
<evidence type="ECO:0000256" key="10">
    <source>
        <dbReference type="SAM" id="MobiDB-lite"/>
    </source>
</evidence>
<dbReference type="InterPro" id="IPR013525">
    <property type="entry name" value="ABC2_TM"/>
</dbReference>
<feature type="domain" description="ABC-2 type transporter transmembrane" evidence="12">
    <location>
        <begin position="57"/>
        <end position="264"/>
    </location>
</feature>
<feature type="transmembrane region" description="Helical" evidence="11">
    <location>
        <begin position="107"/>
        <end position="125"/>
    </location>
</feature>
<evidence type="ECO:0000256" key="7">
    <source>
        <dbReference type="ARBA" id="ARBA00022989"/>
    </source>
</evidence>
<evidence type="ECO:0000256" key="9">
    <source>
        <dbReference type="ARBA" id="ARBA00023136"/>
    </source>
</evidence>
<dbReference type="RefSeq" id="WP_052714598.1">
    <property type="nucleotide sequence ID" value="NZ_CP117466.1"/>
</dbReference>
<protein>
    <submittedName>
        <fullName evidence="13">ABC transporter permease</fullName>
    </submittedName>
</protein>
<proteinExistence type="inferred from homology"/>
<organism evidence="13 14">
    <name type="scientific">Paracoccus marcusii</name>
    <dbReference type="NCBI Taxonomy" id="59779"/>
    <lineage>
        <taxon>Bacteria</taxon>
        <taxon>Pseudomonadati</taxon>
        <taxon>Pseudomonadota</taxon>
        <taxon>Alphaproteobacteria</taxon>
        <taxon>Rhodobacterales</taxon>
        <taxon>Paracoccaceae</taxon>
        <taxon>Paracoccus</taxon>
    </lineage>
</organism>
<feature type="transmembrane region" description="Helical" evidence="11">
    <location>
        <begin position="77"/>
        <end position="101"/>
    </location>
</feature>
<accession>A0ABY7UR13</accession>
<reference evidence="13 14" key="1">
    <citation type="submission" date="2023-02" db="EMBL/GenBank/DDBJ databases">
        <title>Whole genome sequenc of Paracoccus marcusii MBLB0836.</title>
        <authorList>
            <person name="Seo M.-J."/>
            <person name="Cho E.-S."/>
            <person name="Hwang C.Y."/>
        </authorList>
    </citation>
    <scope>NUCLEOTIDE SEQUENCE [LARGE SCALE GENOMIC DNA]</scope>
    <source>
        <strain evidence="13 14">MBLB0836</strain>
    </source>
</reference>
<evidence type="ECO:0000259" key="12">
    <source>
        <dbReference type="Pfam" id="PF01061"/>
    </source>
</evidence>
<dbReference type="PRINTS" id="PR00164">
    <property type="entry name" value="ABC2TRNSPORT"/>
</dbReference>
<keyword evidence="5" id="KW-0762">Sugar transport</keyword>
<feature type="transmembrane region" description="Helical" evidence="11">
    <location>
        <begin position="219"/>
        <end position="237"/>
    </location>
</feature>
<dbReference type="PANTHER" id="PTHR30413">
    <property type="entry name" value="INNER MEMBRANE TRANSPORT PERMEASE"/>
    <property type="match status" value="1"/>
</dbReference>
<dbReference type="PANTHER" id="PTHR30413:SF10">
    <property type="entry name" value="CAPSULE POLYSACCHARIDE EXPORT INNER-MEMBRANE PROTEIN CTRC"/>
    <property type="match status" value="1"/>
</dbReference>
<feature type="transmembrane region" description="Helical" evidence="11">
    <location>
        <begin position="187"/>
        <end position="210"/>
    </location>
</feature>
<keyword evidence="3" id="KW-0813">Transport</keyword>
<gene>
    <name evidence="13" type="ORF">PRL19_13975</name>
</gene>
<evidence type="ECO:0000256" key="8">
    <source>
        <dbReference type="ARBA" id="ARBA00023047"/>
    </source>
</evidence>
<feature type="transmembrane region" description="Helical" evidence="11">
    <location>
        <begin position="272"/>
        <end position="294"/>
    </location>
</feature>
<feature type="region of interest" description="Disordered" evidence="10">
    <location>
        <begin position="1"/>
        <end position="39"/>
    </location>
</feature>